<proteinExistence type="predicted"/>
<reference evidence="1" key="1">
    <citation type="submission" date="2023-03" db="EMBL/GenBank/DDBJ databases">
        <title>Aeromonas caviae strain AC1520.</title>
        <authorList>
            <person name="Xie T."/>
            <person name="Zhang Q."/>
            <person name="Deng J."/>
            <person name="Li X."/>
        </authorList>
    </citation>
    <scope>NUCLEOTIDE SEQUENCE</scope>
    <source>
        <strain evidence="1">AC1520</strain>
        <plasmid evidence="1">pAC1520</plasmid>
    </source>
</reference>
<evidence type="ECO:0000313" key="2">
    <source>
        <dbReference type="Proteomes" id="UP001218423"/>
    </source>
</evidence>
<sequence length="330" mass="35541">MSSNLYKLASNPDTDPDTLLHLAGHQDFYVRLKVANNAGSDETVLRALASDPIVDVRDAVIRHDCAPDDIILALVGCSTPVGQCALARRPGLSAAVVTALFTHGDEQVLKDLGGNASTPESLLRQLGVHRDSSIRGAVASNPYCPPDVLLDLSRDQAAQVVVKSAGNTSMPRQRLDDMARSSGSNSESIQLTVAANRSADASTLVWLLNALQHQLPRSPAILSNPSLPFISKLEVAFLCDDDSLKKMLFKQIKAKSAEFWRETGLSPHHLLQYAGRELALGDALISAGMIDVYQICLSTDLERAVSDNGVAVDSQRDLLPISVSRAKRRM</sequence>
<dbReference type="InterPro" id="IPR016024">
    <property type="entry name" value="ARM-type_fold"/>
</dbReference>
<evidence type="ECO:0000313" key="1">
    <source>
        <dbReference type="EMBL" id="WFG00343.1"/>
    </source>
</evidence>
<dbReference type="EMBL" id="CP120943">
    <property type="protein sequence ID" value="WFG00343.1"/>
    <property type="molecule type" value="Genomic_DNA"/>
</dbReference>
<protein>
    <recommendedName>
        <fullName evidence="3">DUF2336 domain-containing protein</fullName>
    </recommendedName>
</protein>
<accession>A0AAJ6CS93</accession>
<dbReference type="InterPro" id="IPR011989">
    <property type="entry name" value="ARM-like"/>
</dbReference>
<gene>
    <name evidence="1" type="ORF">P5S46_21510</name>
</gene>
<dbReference type="Proteomes" id="UP001218423">
    <property type="component" value="Plasmid pAC1520"/>
</dbReference>
<organism evidence="1 2">
    <name type="scientific">Aeromonas caviae</name>
    <name type="common">Aeromonas punctata</name>
    <dbReference type="NCBI Taxonomy" id="648"/>
    <lineage>
        <taxon>Bacteria</taxon>
        <taxon>Pseudomonadati</taxon>
        <taxon>Pseudomonadota</taxon>
        <taxon>Gammaproteobacteria</taxon>
        <taxon>Aeromonadales</taxon>
        <taxon>Aeromonadaceae</taxon>
        <taxon>Aeromonas</taxon>
    </lineage>
</organism>
<geneLocation type="plasmid" evidence="1 2">
    <name>pAC1520</name>
</geneLocation>
<dbReference type="AlphaFoldDB" id="A0AAJ6CS93"/>
<name>A0AAJ6CS93_AERCA</name>
<evidence type="ECO:0008006" key="3">
    <source>
        <dbReference type="Google" id="ProtNLM"/>
    </source>
</evidence>
<dbReference type="RefSeq" id="WP_128342855.1">
    <property type="nucleotide sequence ID" value="NZ_CAWOMG010000077.1"/>
</dbReference>
<dbReference type="Gene3D" id="1.25.10.10">
    <property type="entry name" value="Leucine-rich Repeat Variant"/>
    <property type="match status" value="1"/>
</dbReference>
<dbReference type="SUPFAM" id="SSF48371">
    <property type="entry name" value="ARM repeat"/>
    <property type="match status" value="1"/>
</dbReference>
<keyword evidence="1" id="KW-0614">Plasmid</keyword>